<dbReference type="KEGG" id="vcy:IX92_20785"/>
<name>A0A097AXE4_9VIBR</name>
<dbReference type="CDD" id="cd04301">
    <property type="entry name" value="NAT_SF"/>
    <property type="match status" value="1"/>
</dbReference>
<evidence type="ECO:0000259" key="1">
    <source>
        <dbReference type="PROSITE" id="PS51186"/>
    </source>
</evidence>
<dbReference type="Proteomes" id="UP000030081">
    <property type="component" value="Chromosome 2"/>
</dbReference>
<keyword evidence="3" id="KW-0808">Transferase</keyword>
<reference evidence="4 6" key="3">
    <citation type="submission" date="2019-09" db="EMBL/GenBank/DDBJ databases">
        <title>Draft genome sequencing and comparative genomics of hatchery-associated Vibrios.</title>
        <authorList>
            <person name="Kehlet-Delgado H."/>
            <person name="Mueller R.S."/>
        </authorList>
    </citation>
    <scope>NUCLEOTIDE SEQUENCE [LARGE SCALE GENOMIC DNA]</scope>
    <source>
        <strain evidence="4 6">09-121-3</strain>
    </source>
</reference>
<dbReference type="AlphaFoldDB" id="A0A097AXE4"/>
<keyword evidence="5" id="KW-1185">Reference proteome</keyword>
<dbReference type="InterPro" id="IPR000182">
    <property type="entry name" value="GNAT_dom"/>
</dbReference>
<protein>
    <submittedName>
        <fullName evidence="4">GNAT family N-acetyltransferase</fullName>
    </submittedName>
    <submittedName>
        <fullName evidence="3">Histone acetyltransferase</fullName>
    </submittedName>
</protein>
<dbReference type="GO" id="GO:0016747">
    <property type="term" value="F:acyltransferase activity, transferring groups other than amino-acyl groups"/>
    <property type="evidence" value="ECO:0007669"/>
    <property type="project" value="InterPro"/>
</dbReference>
<evidence type="ECO:0000313" key="2">
    <source>
        <dbReference type="EMBL" id="AIW21443.1"/>
    </source>
</evidence>
<dbReference type="eggNOG" id="COG0456">
    <property type="taxonomic scope" value="Bacteria"/>
</dbReference>
<proteinExistence type="predicted"/>
<evidence type="ECO:0000313" key="5">
    <source>
        <dbReference type="Proteomes" id="UP000030081"/>
    </source>
</evidence>
<dbReference type="PROSITE" id="PS51186">
    <property type="entry name" value="GNAT"/>
    <property type="match status" value="1"/>
</dbReference>
<evidence type="ECO:0000313" key="6">
    <source>
        <dbReference type="Proteomes" id="UP000576645"/>
    </source>
</evidence>
<dbReference type="KEGG" id="vct:JV59_18830"/>
<evidence type="ECO:0000313" key="4">
    <source>
        <dbReference type="EMBL" id="NOJ25798.1"/>
    </source>
</evidence>
<dbReference type="EMBL" id="JXXR01000026">
    <property type="protein sequence ID" value="KJY67610.1"/>
    <property type="molecule type" value="Genomic_DNA"/>
</dbReference>
<dbReference type="Proteomes" id="UP000576645">
    <property type="component" value="Unassembled WGS sequence"/>
</dbReference>
<evidence type="ECO:0000313" key="3">
    <source>
        <dbReference type="EMBL" id="KJY67610.1"/>
    </source>
</evidence>
<organism evidence="3">
    <name type="scientific">Vibrio coralliilyticus</name>
    <dbReference type="NCBI Taxonomy" id="190893"/>
    <lineage>
        <taxon>Bacteria</taxon>
        <taxon>Pseudomonadati</taxon>
        <taxon>Pseudomonadota</taxon>
        <taxon>Gammaproteobacteria</taxon>
        <taxon>Vibrionales</taxon>
        <taxon>Vibrionaceae</taxon>
        <taxon>Vibrio</taxon>
    </lineage>
</organism>
<dbReference type="EMBL" id="VTXP01000020">
    <property type="protein sequence ID" value="NOJ25798.1"/>
    <property type="molecule type" value="Genomic_DNA"/>
</dbReference>
<dbReference type="RefSeq" id="WP_006960936.1">
    <property type="nucleotide sequence ID" value="NZ_CP009265.1"/>
</dbReference>
<feature type="domain" description="N-acetyltransferase" evidence="1">
    <location>
        <begin position="1"/>
        <end position="178"/>
    </location>
</feature>
<accession>A0A097AXE4</accession>
<reference evidence="2 5" key="1">
    <citation type="submission" date="2014-10" db="EMBL/GenBank/DDBJ databases">
        <title>The Complete Genome Sequence for the Shellfish Pathogen Vibrio coralliilyticus RE98 Isolated from a Shellfish Hatchery.</title>
        <authorList>
            <person name="Richards G.P."/>
            <person name="Bono J.L."/>
            <person name="Watson M.A."/>
            <person name="Needleman D.S."/>
        </authorList>
    </citation>
    <scope>NUCLEOTIDE SEQUENCE [LARGE SCALE GENOMIC DNA]</scope>
    <source>
        <strain evidence="2 5">RE98</strain>
    </source>
</reference>
<sequence length="186" mass="21301">MELKVAEYSDYERIASLHTQSWKKFYQGLLAADYLKHDVQDERLAIWQTRLINPPFNQHVLLLEEGGLLCGFICAFGNHDFEKGTIIDALHIDEAYRGRGLGVKLIAEMAKWIAQHFPDNGVYLEVIKDNQQAVKFYDHIGGQLLQERMWKAPCGSQVPELVYAWKSGADLLKRISIHTQTEVVTD</sequence>
<dbReference type="Gene3D" id="3.40.630.30">
    <property type="match status" value="1"/>
</dbReference>
<dbReference type="STRING" id="190893.BA953_16895"/>
<dbReference type="SUPFAM" id="SSF55729">
    <property type="entry name" value="Acyl-CoA N-acyltransferases (Nat)"/>
    <property type="match status" value="1"/>
</dbReference>
<gene>
    <name evidence="4" type="ORF">F0238_24045</name>
    <name evidence="2" type="ORF">IX92_20785</name>
    <name evidence="3" type="ORF">TW71_21655</name>
</gene>
<reference evidence="3" key="2">
    <citation type="journal article" date="2015" name="BMC Genomics">
        <title>Genome mining reveals unlocked bioactive potential of marine Gram-negative bacteria.</title>
        <authorList>
            <person name="Machado H."/>
            <person name="Sonnenschein E.C."/>
            <person name="Melchiorsen J."/>
            <person name="Gram L."/>
        </authorList>
    </citation>
    <scope>NUCLEOTIDE SEQUENCE</scope>
    <source>
        <strain evidence="3">S2052</strain>
    </source>
</reference>
<dbReference type="EMBL" id="CP009618">
    <property type="protein sequence ID" value="AIW21443.1"/>
    <property type="molecule type" value="Genomic_DNA"/>
</dbReference>
<dbReference type="InterPro" id="IPR016181">
    <property type="entry name" value="Acyl_CoA_acyltransferase"/>
</dbReference>
<dbReference type="Pfam" id="PF00583">
    <property type="entry name" value="Acetyltransf_1"/>
    <property type="match status" value="1"/>
</dbReference>